<dbReference type="Gene3D" id="3.10.350.10">
    <property type="entry name" value="LysM domain"/>
    <property type="match status" value="1"/>
</dbReference>
<dbReference type="InterPro" id="IPR018392">
    <property type="entry name" value="LysM"/>
</dbReference>
<evidence type="ECO:0000313" key="2">
    <source>
        <dbReference type="EMBL" id="MFE8703905.1"/>
    </source>
</evidence>
<name>A0ABW6KM46_9BACI</name>
<comment type="caution">
    <text evidence="2">The sequence shown here is derived from an EMBL/GenBank/DDBJ whole genome shotgun (WGS) entry which is preliminary data.</text>
</comment>
<dbReference type="SUPFAM" id="SSF54106">
    <property type="entry name" value="LysM domain"/>
    <property type="match status" value="1"/>
</dbReference>
<dbReference type="RefSeq" id="WP_389364821.1">
    <property type="nucleotide sequence ID" value="NZ_JBIACK010000021.1"/>
</dbReference>
<gene>
    <name evidence="2" type="ORF">ACFYKX_25365</name>
</gene>
<organism evidence="2 3">
    <name type="scientific">Cytobacillus spartinae</name>
    <dbReference type="NCBI Taxonomy" id="3299023"/>
    <lineage>
        <taxon>Bacteria</taxon>
        <taxon>Bacillati</taxon>
        <taxon>Bacillota</taxon>
        <taxon>Bacilli</taxon>
        <taxon>Bacillales</taxon>
        <taxon>Bacillaceae</taxon>
        <taxon>Cytobacillus</taxon>
    </lineage>
</organism>
<dbReference type="CDD" id="cd00118">
    <property type="entry name" value="LysM"/>
    <property type="match status" value="1"/>
</dbReference>
<accession>A0ABW6KM46</accession>
<proteinExistence type="predicted"/>
<keyword evidence="3" id="KW-1185">Reference proteome</keyword>
<dbReference type="PROSITE" id="PS51782">
    <property type="entry name" value="LYSM"/>
    <property type="match status" value="1"/>
</dbReference>
<dbReference type="Proteomes" id="UP001601059">
    <property type="component" value="Unassembled WGS sequence"/>
</dbReference>
<feature type="domain" description="LysM" evidence="1">
    <location>
        <begin position="2"/>
        <end position="50"/>
    </location>
</feature>
<protein>
    <submittedName>
        <fullName evidence="2">LysM peptidoglycan-binding domain-containing protein</fullName>
    </submittedName>
</protein>
<dbReference type="InterPro" id="IPR036779">
    <property type="entry name" value="LysM_dom_sf"/>
</dbReference>
<dbReference type="Pfam" id="PF01476">
    <property type="entry name" value="LysM"/>
    <property type="match status" value="1"/>
</dbReference>
<evidence type="ECO:0000259" key="1">
    <source>
        <dbReference type="PROSITE" id="PS51782"/>
    </source>
</evidence>
<reference evidence="2 3" key="1">
    <citation type="submission" date="2024-08" db="EMBL/GenBank/DDBJ databases">
        <title>Two novel Cytobacillus novel species.</title>
        <authorList>
            <person name="Liu G."/>
        </authorList>
    </citation>
    <scope>NUCLEOTIDE SEQUENCE [LARGE SCALE GENOMIC DNA]</scope>
    <source>
        <strain evidence="2 3">FJAT-54145</strain>
    </source>
</reference>
<sequence length="58" mass="7076">MKNYVVRKGDSLYSISKRYYNIGFLWRFLVLINLKWKNPHELNEGEELRVPFIGLFRN</sequence>
<evidence type="ECO:0000313" key="3">
    <source>
        <dbReference type="Proteomes" id="UP001601059"/>
    </source>
</evidence>
<dbReference type="EMBL" id="JBIACK010000021">
    <property type="protein sequence ID" value="MFE8703905.1"/>
    <property type="molecule type" value="Genomic_DNA"/>
</dbReference>